<keyword evidence="2" id="KW-0812">Transmembrane</keyword>
<evidence type="ECO:0000256" key="3">
    <source>
        <dbReference type="SAM" id="SignalP"/>
    </source>
</evidence>
<proteinExistence type="predicted"/>
<keyword evidence="2" id="KW-0472">Membrane</keyword>
<feature type="chain" id="PRO_5007524444" evidence="3">
    <location>
        <begin position="31"/>
        <end position="655"/>
    </location>
</feature>
<feature type="domain" description="Ice-binding protein C-terminal" evidence="4">
    <location>
        <begin position="626"/>
        <end position="649"/>
    </location>
</feature>
<dbReference type="InParanoid" id="A0A146G5D9"/>
<dbReference type="Pfam" id="PF07589">
    <property type="entry name" value="PEP-CTERM"/>
    <property type="match status" value="1"/>
</dbReference>
<organism evidence="5 6">
    <name type="scientific">Terrimicrobium sacchariphilum</name>
    <dbReference type="NCBI Taxonomy" id="690879"/>
    <lineage>
        <taxon>Bacteria</taxon>
        <taxon>Pseudomonadati</taxon>
        <taxon>Verrucomicrobiota</taxon>
        <taxon>Terrimicrobiia</taxon>
        <taxon>Terrimicrobiales</taxon>
        <taxon>Terrimicrobiaceae</taxon>
        <taxon>Terrimicrobium</taxon>
    </lineage>
</organism>
<evidence type="ECO:0000259" key="4">
    <source>
        <dbReference type="Pfam" id="PF07589"/>
    </source>
</evidence>
<accession>A0A146G5D9</accession>
<sequence>MKHSLRLRLTRALLPAACATALFSAVDADAANTVYTYTATSGTNNWSGGTGWDVAPVSSKDTTLQFGPFTSTGVGVSNNDLPGNFILNKLYFNTLAYGTNSNYLALTGGTLQFQTNSDGTAPSLQFTSPGNSALGLEVRNNVILDADLTIGAFPNYALYWGGDPAHNASLGSTYGVTSGTGGLILTSQNFRVTGNNTFSGGVKLNGGSYNALQGSTGAAGAVTAGAFGTGTITFNAGATIDSSFTGVTSDVAWNNAIVINGANTVARFGAGATSRNMILGGAITLGNNVTIAADLANGKALTISNTISGNYKLTLQANQFNANTNTIILNGSNTYTGGTLLIKGASNAGVTVLALGNDNALGTGTFTMGDSKGGVTVASADASTRTIGNRVAFGSDVTFGTATYTGNLNFTNATAASLGANRTFTVLNSTSFANGFSGAYSLTKEGAGTLTLKGVNTFTGGTTVNAGTLIVGQSGAGSLASAVAVNSGSLKGSGTVNGNVTIGDGSGSADAIFNPGDTTGTFTTTGSLSLLSDANFVFELNSGTLAADKAIANGVSLNSSSVISFTDLGSAVLAEGQSFTIIDNTSASAISGVFSNLADNSTVTIGVNQFRVSYSGGTGNDLVITTVPEPATVAFLAMGGVALLVYRRRMRAASL</sequence>
<protein>
    <submittedName>
        <fullName evidence="5">PEP-CTERM protein-sorting domain-containing protein</fullName>
    </submittedName>
</protein>
<keyword evidence="2" id="KW-1133">Transmembrane helix</keyword>
<dbReference type="InterPro" id="IPR013424">
    <property type="entry name" value="Ice-binding_C"/>
</dbReference>
<keyword evidence="1 3" id="KW-0732">Signal</keyword>
<dbReference type="AlphaFoldDB" id="A0A146G5D9"/>
<dbReference type="InterPro" id="IPR013425">
    <property type="entry name" value="Autotrns_rpt"/>
</dbReference>
<dbReference type="RefSeq" id="WP_075078452.1">
    <property type="nucleotide sequence ID" value="NZ_BDCO01000002.1"/>
</dbReference>
<dbReference type="Proteomes" id="UP000076023">
    <property type="component" value="Unassembled WGS sequence"/>
</dbReference>
<reference evidence="6" key="1">
    <citation type="journal article" date="2017" name="Genome Announc.">
        <title>Draft Genome Sequence of Terrimicrobium sacchariphilum NM-5T, a Facultative Anaerobic Soil Bacterium of the Class Spartobacteria.</title>
        <authorList>
            <person name="Qiu Y.L."/>
            <person name="Tourlousse D.M."/>
            <person name="Matsuura N."/>
            <person name="Ohashi A."/>
            <person name="Sekiguchi Y."/>
        </authorList>
    </citation>
    <scope>NUCLEOTIDE SEQUENCE [LARGE SCALE GENOMIC DNA]</scope>
    <source>
        <strain evidence="6">NM-5</strain>
    </source>
</reference>
<dbReference type="OrthoDB" id="176189at2"/>
<evidence type="ECO:0000256" key="1">
    <source>
        <dbReference type="ARBA" id="ARBA00022729"/>
    </source>
</evidence>
<dbReference type="EMBL" id="BDCO01000002">
    <property type="protein sequence ID" value="GAT32623.1"/>
    <property type="molecule type" value="Genomic_DNA"/>
</dbReference>
<evidence type="ECO:0000313" key="6">
    <source>
        <dbReference type="Proteomes" id="UP000076023"/>
    </source>
</evidence>
<dbReference type="Pfam" id="PF12951">
    <property type="entry name" value="PATR"/>
    <property type="match status" value="2"/>
</dbReference>
<evidence type="ECO:0000313" key="5">
    <source>
        <dbReference type="EMBL" id="GAT32623.1"/>
    </source>
</evidence>
<name>A0A146G5D9_TERSA</name>
<feature type="transmembrane region" description="Helical" evidence="2">
    <location>
        <begin position="630"/>
        <end position="646"/>
    </location>
</feature>
<feature type="signal peptide" evidence="3">
    <location>
        <begin position="1"/>
        <end position="30"/>
    </location>
</feature>
<comment type="caution">
    <text evidence="5">The sequence shown here is derived from an EMBL/GenBank/DDBJ whole genome shotgun (WGS) entry which is preliminary data.</text>
</comment>
<dbReference type="NCBIfam" id="TIGR02601">
    <property type="entry name" value="autotrns_rpt"/>
    <property type="match status" value="1"/>
</dbReference>
<dbReference type="InterPro" id="IPR011050">
    <property type="entry name" value="Pectin_lyase_fold/virulence"/>
</dbReference>
<dbReference type="STRING" id="690879.TSACC_21022"/>
<gene>
    <name evidence="5" type="ORF">TSACC_21022</name>
</gene>
<dbReference type="FunCoup" id="A0A146G5D9">
    <property type="interactions" value="3"/>
</dbReference>
<dbReference type="SUPFAM" id="SSF51126">
    <property type="entry name" value="Pectin lyase-like"/>
    <property type="match status" value="1"/>
</dbReference>
<evidence type="ECO:0000256" key="2">
    <source>
        <dbReference type="SAM" id="Phobius"/>
    </source>
</evidence>
<keyword evidence="6" id="KW-1185">Reference proteome</keyword>